<evidence type="ECO:0000313" key="11">
    <source>
        <dbReference type="EMBL" id="RFU96189.1"/>
    </source>
</evidence>
<dbReference type="GO" id="GO:0000155">
    <property type="term" value="F:phosphorelay sensor kinase activity"/>
    <property type="evidence" value="ECO:0007669"/>
    <property type="project" value="InterPro"/>
</dbReference>
<dbReference type="Gene3D" id="1.10.3210.10">
    <property type="entry name" value="Hypothetical protein af1432"/>
    <property type="match status" value="1"/>
</dbReference>
<proteinExistence type="predicted"/>
<feature type="transmembrane region" description="Helical" evidence="6">
    <location>
        <begin position="65"/>
        <end position="92"/>
    </location>
</feature>
<dbReference type="SUPFAM" id="SSF55785">
    <property type="entry name" value="PYP-like sensor domain (PAS domain)"/>
    <property type="match status" value="1"/>
</dbReference>
<protein>
    <submittedName>
        <fullName evidence="11">Diguanylate cyclase</fullName>
    </submittedName>
</protein>
<reference evidence="12" key="1">
    <citation type="submission" date="2018-08" db="EMBL/GenBank/DDBJ databases">
        <authorList>
            <person name="Grouzdev D.S."/>
            <person name="Krutkina M.S."/>
        </authorList>
    </citation>
    <scope>NUCLEOTIDE SEQUENCE [LARGE SCALE GENOMIC DNA]</scope>
    <source>
        <strain evidence="12">4-11</strain>
    </source>
</reference>
<feature type="domain" description="PAC" evidence="8">
    <location>
        <begin position="274"/>
        <end position="326"/>
    </location>
</feature>
<evidence type="ECO:0000259" key="7">
    <source>
        <dbReference type="PROSITE" id="PS50112"/>
    </source>
</evidence>
<dbReference type="InterPro" id="IPR000014">
    <property type="entry name" value="PAS"/>
</dbReference>
<reference evidence="11 12" key="2">
    <citation type="submission" date="2018-09" db="EMBL/GenBank/DDBJ databases">
        <title>Genome of Sphaerochaeta halotolerans strain 4-11.</title>
        <authorList>
            <person name="Nazina T.N."/>
            <person name="Sokolova D.S."/>
        </authorList>
    </citation>
    <scope>NUCLEOTIDE SEQUENCE [LARGE SCALE GENOMIC DNA]</scope>
    <source>
        <strain evidence="11 12">4-11</strain>
    </source>
</reference>
<dbReference type="PANTHER" id="PTHR43155">
    <property type="entry name" value="CYCLIC DI-GMP PHOSPHODIESTERASE PA4108-RELATED"/>
    <property type="match status" value="1"/>
</dbReference>
<accession>A0A372MK94</accession>
<dbReference type="InterPro" id="IPR029787">
    <property type="entry name" value="Nucleotide_cyclase"/>
</dbReference>
<gene>
    <name evidence="11" type="ORF">DYP60_01055</name>
</gene>
<comment type="subcellular location">
    <subcellularLocation>
        <location evidence="1">Cell membrane</location>
        <topology evidence="1">Multi-pass membrane protein</topology>
    </subcellularLocation>
</comment>
<feature type="domain" description="HD-GYP" evidence="10">
    <location>
        <begin position="477"/>
        <end position="668"/>
    </location>
</feature>
<dbReference type="GO" id="GO:0071555">
    <property type="term" value="P:cell wall organization"/>
    <property type="evidence" value="ECO:0007669"/>
    <property type="project" value="InterPro"/>
</dbReference>
<dbReference type="Pfam" id="PF13487">
    <property type="entry name" value="HD_5"/>
    <property type="match status" value="1"/>
</dbReference>
<feature type="transmembrane region" description="Helical" evidence="6">
    <location>
        <begin position="130"/>
        <end position="152"/>
    </location>
</feature>
<dbReference type="InterPro" id="IPR043128">
    <property type="entry name" value="Rev_trsase/Diguanyl_cyclase"/>
</dbReference>
<evidence type="ECO:0000256" key="2">
    <source>
        <dbReference type="ARBA" id="ARBA00022475"/>
    </source>
</evidence>
<feature type="domain" description="PAS" evidence="7">
    <location>
        <begin position="199"/>
        <end position="270"/>
    </location>
</feature>
<keyword evidence="12" id="KW-1185">Reference proteome</keyword>
<evidence type="ECO:0000259" key="9">
    <source>
        <dbReference type="PROSITE" id="PS50887"/>
    </source>
</evidence>
<dbReference type="CDD" id="cd01949">
    <property type="entry name" value="GGDEF"/>
    <property type="match status" value="1"/>
</dbReference>
<dbReference type="PROSITE" id="PS50112">
    <property type="entry name" value="PAS"/>
    <property type="match status" value="1"/>
</dbReference>
<dbReference type="NCBIfam" id="TIGR00229">
    <property type="entry name" value="sensory_box"/>
    <property type="match status" value="1"/>
</dbReference>
<keyword evidence="5 6" id="KW-0472">Membrane</keyword>
<dbReference type="RefSeq" id="WP_117329116.1">
    <property type="nucleotide sequence ID" value="NZ_QUWK01000001.1"/>
</dbReference>
<dbReference type="InterPro" id="IPR003607">
    <property type="entry name" value="HD/PDEase_dom"/>
</dbReference>
<dbReference type="InterPro" id="IPR000160">
    <property type="entry name" value="GGDEF_dom"/>
</dbReference>
<dbReference type="PROSITE" id="PS50887">
    <property type="entry name" value="GGDEF"/>
    <property type="match status" value="1"/>
</dbReference>
<sequence>MANVLFNIAMLLTLSVFFATYPFKNPEKVYSYHILIGFIIGVVGILVMLNPFILEQGVVFDSRSILIVVSGMVFGILPTFIGSLMMAIFRVLNGGAGLYAGLATIISSTIVGTLWHHFRYTTVLEKRSNINIEFYLVGLLNHVIMLLCMLLMPSSVRVQVFSVMTFPILVFYPIGTYLLCLLLFSQVYRLNDIAALRKSEHQFKTIFEKAPIGMSLTNLRTGEIENINQSYLDILGYSREEVLGHTWAEFTHPEDVKMSNSVTQRMYTGGEDSLTLDKRFLKKDGSTVWANLSLCVFPEENLVDINSLCMTVDITKRKLAEQQILYASTHDALTDLYNRVEFERVISSMPLEGNLPLSVVFSDMNRLKIINEAFGREEGNRILKQVAVILQETFPDCSFLFRVGGDEFALLLPGYTARECEPRLEVASEEVSRLRVMDAVAPSISFGLYVVEDAPFDLNEAVQLAEKHLATQKLLDSPQMQGKAVYAIINTLHEKNKREEAHSRRVSELSEQLGRAFGLSERLCTELRLVGLLHDIGKIAIAENILNKDGKLSPLEWEEMKRHAEIGFRILSSVEDMQALAPYVLAHHERYDGTGYPKAIRGTTIPLQSRMIAIVDAYDAMTSERTYRKAVSTLEAAKEIKRCAGSQFDPELAKLFIEQVLVISYDDL</sequence>
<dbReference type="InterPro" id="IPR011620">
    <property type="entry name" value="Sig_transdc_His_kinase_LytS_TM"/>
</dbReference>
<dbReference type="EMBL" id="QUWK01000001">
    <property type="protein sequence ID" value="RFU96189.1"/>
    <property type="molecule type" value="Genomic_DNA"/>
</dbReference>
<dbReference type="NCBIfam" id="TIGR00254">
    <property type="entry name" value="GGDEF"/>
    <property type="match status" value="1"/>
</dbReference>
<dbReference type="InterPro" id="IPR013655">
    <property type="entry name" value="PAS_fold_3"/>
</dbReference>
<dbReference type="InterPro" id="IPR035965">
    <property type="entry name" value="PAS-like_dom_sf"/>
</dbReference>
<dbReference type="AlphaFoldDB" id="A0A372MK94"/>
<feature type="transmembrane region" description="Helical" evidence="6">
    <location>
        <begin position="98"/>
        <end position="118"/>
    </location>
</feature>
<dbReference type="SMART" id="SM00267">
    <property type="entry name" value="GGDEF"/>
    <property type="match status" value="1"/>
</dbReference>
<keyword evidence="3 6" id="KW-0812">Transmembrane</keyword>
<evidence type="ECO:0000259" key="8">
    <source>
        <dbReference type="PROSITE" id="PS50113"/>
    </source>
</evidence>
<dbReference type="CDD" id="cd00077">
    <property type="entry name" value="HDc"/>
    <property type="match status" value="1"/>
</dbReference>
<dbReference type="Pfam" id="PF00990">
    <property type="entry name" value="GGDEF"/>
    <property type="match status" value="1"/>
</dbReference>
<name>A0A372MK94_9SPIR</name>
<dbReference type="GO" id="GO:0005886">
    <property type="term" value="C:plasma membrane"/>
    <property type="evidence" value="ECO:0007669"/>
    <property type="project" value="UniProtKB-SubCell"/>
</dbReference>
<feature type="domain" description="GGDEF" evidence="9">
    <location>
        <begin position="355"/>
        <end position="491"/>
    </location>
</feature>
<dbReference type="SMART" id="SM00091">
    <property type="entry name" value="PAS"/>
    <property type="match status" value="1"/>
</dbReference>
<evidence type="ECO:0000256" key="6">
    <source>
        <dbReference type="SAM" id="Phobius"/>
    </source>
</evidence>
<comment type="caution">
    <text evidence="11">The sequence shown here is derived from an EMBL/GenBank/DDBJ whole genome shotgun (WGS) entry which is preliminary data.</text>
</comment>
<dbReference type="Proteomes" id="UP000264002">
    <property type="component" value="Unassembled WGS sequence"/>
</dbReference>
<feature type="transmembrane region" description="Helical" evidence="6">
    <location>
        <begin position="164"/>
        <end position="188"/>
    </location>
</feature>
<evidence type="ECO:0000256" key="5">
    <source>
        <dbReference type="ARBA" id="ARBA00023136"/>
    </source>
</evidence>
<evidence type="ECO:0000256" key="3">
    <source>
        <dbReference type="ARBA" id="ARBA00022692"/>
    </source>
</evidence>
<organism evidence="11 12">
    <name type="scientific">Sphaerochaeta halotolerans</name>
    <dbReference type="NCBI Taxonomy" id="2293840"/>
    <lineage>
        <taxon>Bacteria</taxon>
        <taxon>Pseudomonadati</taxon>
        <taxon>Spirochaetota</taxon>
        <taxon>Spirochaetia</taxon>
        <taxon>Spirochaetales</taxon>
        <taxon>Sphaerochaetaceae</taxon>
        <taxon>Sphaerochaeta</taxon>
    </lineage>
</organism>
<dbReference type="InterPro" id="IPR037522">
    <property type="entry name" value="HD_GYP_dom"/>
</dbReference>
<dbReference type="SUPFAM" id="SSF55073">
    <property type="entry name" value="Nucleotide cyclase"/>
    <property type="match status" value="1"/>
</dbReference>
<evidence type="ECO:0000313" key="12">
    <source>
        <dbReference type="Proteomes" id="UP000264002"/>
    </source>
</evidence>
<feature type="transmembrane region" description="Helical" evidence="6">
    <location>
        <begin position="29"/>
        <end position="53"/>
    </location>
</feature>
<dbReference type="SUPFAM" id="SSF109604">
    <property type="entry name" value="HD-domain/PDEase-like"/>
    <property type="match status" value="1"/>
</dbReference>
<dbReference type="CDD" id="cd00130">
    <property type="entry name" value="PAS"/>
    <property type="match status" value="1"/>
</dbReference>
<dbReference type="PROSITE" id="PS50113">
    <property type="entry name" value="PAC"/>
    <property type="match status" value="1"/>
</dbReference>
<dbReference type="Pfam" id="PF08447">
    <property type="entry name" value="PAS_3"/>
    <property type="match status" value="1"/>
</dbReference>
<dbReference type="SMART" id="SM00471">
    <property type="entry name" value="HDc"/>
    <property type="match status" value="1"/>
</dbReference>
<dbReference type="Pfam" id="PF07694">
    <property type="entry name" value="5TM-5TMR_LYT"/>
    <property type="match status" value="1"/>
</dbReference>
<dbReference type="PROSITE" id="PS51832">
    <property type="entry name" value="HD_GYP"/>
    <property type="match status" value="1"/>
</dbReference>
<dbReference type="Gene3D" id="3.30.450.20">
    <property type="entry name" value="PAS domain"/>
    <property type="match status" value="1"/>
</dbReference>
<dbReference type="InterPro" id="IPR000700">
    <property type="entry name" value="PAS-assoc_C"/>
</dbReference>
<evidence type="ECO:0000256" key="1">
    <source>
        <dbReference type="ARBA" id="ARBA00004651"/>
    </source>
</evidence>
<dbReference type="Gene3D" id="3.30.70.270">
    <property type="match status" value="1"/>
</dbReference>
<keyword evidence="2" id="KW-1003">Cell membrane</keyword>
<evidence type="ECO:0000259" key="10">
    <source>
        <dbReference type="PROSITE" id="PS51832"/>
    </source>
</evidence>
<dbReference type="PANTHER" id="PTHR43155:SF2">
    <property type="entry name" value="CYCLIC DI-GMP PHOSPHODIESTERASE PA4108"/>
    <property type="match status" value="1"/>
</dbReference>
<evidence type="ECO:0000256" key="4">
    <source>
        <dbReference type="ARBA" id="ARBA00022989"/>
    </source>
</evidence>
<keyword evidence="4 6" id="KW-1133">Transmembrane helix</keyword>